<accession>A0ABM0VIF4</accession>
<feature type="transmembrane region" description="Helical" evidence="2">
    <location>
        <begin position="686"/>
        <end position="708"/>
    </location>
</feature>
<feature type="transmembrane region" description="Helical" evidence="2">
    <location>
        <begin position="440"/>
        <end position="461"/>
    </location>
</feature>
<name>A0ABM0VIF4_CAMSA</name>
<feature type="transmembrane region" description="Helical" evidence="2">
    <location>
        <begin position="653"/>
        <end position="674"/>
    </location>
</feature>
<dbReference type="InterPro" id="IPR036890">
    <property type="entry name" value="HATPase_C_sf"/>
</dbReference>
<dbReference type="SUPFAM" id="SSF55874">
    <property type="entry name" value="ATPase domain of HSP90 chaperone/DNA topoisomerase II/histidine kinase"/>
    <property type="match status" value="1"/>
</dbReference>
<feature type="compositionally biased region" description="Polar residues" evidence="1">
    <location>
        <begin position="76"/>
        <end position="111"/>
    </location>
</feature>
<evidence type="ECO:0000313" key="4">
    <source>
        <dbReference type="RefSeq" id="XP_010456669.2"/>
    </source>
</evidence>
<evidence type="ECO:0000256" key="2">
    <source>
        <dbReference type="SAM" id="Phobius"/>
    </source>
</evidence>
<proteinExistence type="predicted"/>
<dbReference type="InterPro" id="IPR052843">
    <property type="entry name" value="ER_body_metal_sequester"/>
</dbReference>
<feature type="transmembrane region" description="Helical" evidence="2">
    <location>
        <begin position="406"/>
        <end position="428"/>
    </location>
</feature>
<keyword evidence="2" id="KW-1133">Transmembrane helix</keyword>
<keyword evidence="2" id="KW-0812">Transmembrane</keyword>
<dbReference type="PANTHER" id="PTHR38937:SF2">
    <property type="entry name" value="MEMBRANE PROTEIN OF ER BODY-LIKE PROTEIN ISOFORM X1"/>
    <property type="match status" value="1"/>
</dbReference>
<dbReference type="PANTHER" id="PTHR38937">
    <property type="entry name" value="MEMBRANE PROTEIN OF ER BODY-LIKE PROTEIN"/>
    <property type="match status" value="1"/>
</dbReference>
<dbReference type="Proteomes" id="UP000694864">
    <property type="component" value="Chromosome 13"/>
</dbReference>
<evidence type="ECO:0000256" key="1">
    <source>
        <dbReference type="SAM" id="MobiDB-lite"/>
    </source>
</evidence>
<reference evidence="3" key="1">
    <citation type="journal article" date="2014" name="Nat. Commun.">
        <title>The emerging biofuel crop Camelina sativa retains a highly undifferentiated hexaploid genome structure.</title>
        <authorList>
            <person name="Kagale S."/>
            <person name="Koh C."/>
            <person name="Nixon J."/>
            <person name="Bollina V."/>
            <person name="Clarke W.E."/>
            <person name="Tuteja R."/>
            <person name="Spillane C."/>
            <person name="Robinson S.J."/>
            <person name="Links M.G."/>
            <person name="Clarke C."/>
            <person name="Higgins E.E."/>
            <person name="Huebert T."/>
            <person name="Sharpe A.G."/>
            <person name="Parkin I.A."/>
        </authorList>
    </citation>
    <scope>NUCLEOTIDE SEQUENCE [LARGE SCALE GENOMIC DNA]</scope>
    <source>
        <strain evidence="3">cv. DH55</strain>
    </source>
</reference>
<dbReference type="RefSeq" id="XP_010456669.2">
    <property type="nucleotide sequence ID" value="XM_010458367.2"/>
</dbReference>
<feature type="transmembrane region" description="Helical" evidence="2">
    <location>
        <begin position="359"/>
        <end position="377"/>
    </location>
</feature>
<feature type="region of interest" description="Disordered" evidence="1">
    <location>
        <begin position="70"/>
        <end position="127"/>
    </location>
</feature>
<reference evidence="4" key="2">
    <citation type="submission" date="2025-08" db="UniProtKB">
        <authorList>
            <consortium name="RefSeq"/>
        </authorList>
    </citation>
    <scope>IDENTIFICATION</scope>
    <source>
        <tissue evidence="4">Leaf</tissue>
    </source>
</reference>
<keyword evidence="2" id="KW-0472">Membrane</keyword>
<feature type="transmembrane region" description="Helical" evidence="2">
    <location>
        <begin position="619"/>
        <end position="641"/>
    </location>
</feature>
<dbReference type="GeneID" id="104738143"/>
<sequence length="925" mass="103088">MEKPNRPVNASWFGLNDGQSETIDAELLVDLLETFRFGKDNVPPGEFRFKAVATAPAPVNITTQIDVEVEEKDDGSQGNKSVRESTSSVCSNSDPVVLETTVSQTGSNNETDLNEESEEAGSNEENGLDWLKSSSINLANVENEMQQNRENGEIEGQQEEEEEEKREISSSSDSEEKSNLEKLLETQENYELYCPCCSSCITRKVILKKRKRGKHVDLSGDLKLNVPGEETDEPSDIEEMEPPVKVHVLPETRIEDDVQEDKEEGIIFSCLACLKYFIRLGTRFLQFVYIRAKPVEEPVKVNLEIRNSINTTQSLPQIQPDGERFAIEVLKSTVYGGLTETITSLGVVSSAAASGSSTVNILALAIANLAGGLIVLAQNLQDIRNSSDQEIDRYKELLGRRDNFRIHILVAVMSYIFFGLIPPLVYAFSFYETGIKNYKLISVFSVSLVCVILLGLIKVYVRKPPNSRESIKAYLKSAVYYTSIVVEQGSYNLFISGQNRLRNQKICKLYAVKVNLEIRNSINTTQSLPQIQPDGERFAIEVLKSTVYGGLTETITSLGVVSSAAASGSSTVNILALAIANLAGGLIVLAQNLQDIRNSSDQEIDRYKELLGRRDNFRIHILVAVMSYIFFGLIPPLVYAFSFYETGIKNYKLISVFSVSLVCVILLGLIKVYVRKPPNSRESIKAYLKSAVYYTSIVVASSGISYVVGDIMGEYIGKLTWISLDQMSSRRSVKRSLILSDDEDEDIFYSFKVLLPNGTSVKLTLSNPDPKMSMQNFVNLVKKEYDNARKDCVLLSKRTRVDWNSGGKFSLESNGEKMNGVVRFAAFKPNLCHIIRLNDGSGIASTMYENLWDLTPDTDLLKELPENYSFETALADLIDNSLQAVWPYREGARKLISVDISADRITVFDTGKGMDSSEENSIDKW</sequence>
<keyword evidence="3" id="KW-1185">Reference proteome</keyword>
<feature type="region of interest" description="Disordered" evidence="1">
    <location>
        <begin position="152"/>
        <end position="181"/>
    </location>
</feature>
<gene>
    <name evidence="4" type="primary">LOC104738143</name>
</gene>
<organism evidence="3 4">
    <name type="scientific">Camelina sativa</name>
    <name type="common">False flax</name>
    <name type="synonym">Myagrum sativum</name>
    <dbReference type="NCBI Taxonomy" id="90675"/>
    <lineage>
        <taxon>Eukaryota</taxon>
        <taxon>Viridiplantae</taxon>
        <taxon>Streptophyta</taxon>
        <taxon>Embryophyta</taxon>
        <taxon>Tracheophyta</taxon>
        <taxon>Spermatophyta</taxon>
        <taxon>Magnoliopsida</taxon>
        <taxon>eudicotyledons</taxon>
        <taxon>Gunneridae</taxon>
        <taxon>Pentapetalae</taxon>
        <taxon>rosids</taxon>
        <taxon>malvids</taxon>
        <taxon>Brassicales</taxon>
        <taxon>Brassicaceae</taxon>
        <taxon>Camelineae</taxon>
        <taxon>Camelina</taxon>
    </lineage>
</organism>
<evidence type="ECO:0000313" key="3">
    <source>
        <dbReference type="Proteomes" id="UP000694864"/>
    </source>
</evidence>
<protein>
    <submittedName>
        <fullName evidence="4">Membrane protein of ER body 2</fullName>
    </submittedName>
</protein>
<feature type="compositionally biased region" description="Acidic residues" evidence="1">
    <location>
        <begin position="112"/>
        <end position="122"/>
    </location>
</feature>